<evidence type="ECO:0000313" key="1">
    <source>
        <dbReference type="EMBL" id="PVH99535.1"/>
    </source>
</evidence>
<keyword evidence="2" id="KW-1185">Reference proteome</keyword>
<organism evidence="1 2">
    <name type="scientific">Periconia macrospinosa</name>
    <dbReference type="NCBI Taxonomy" id="97972"/>
    <lineage>
        <taxon>Eukaryota</taxon>
        <taxon>Fungi</taxon>
        <taxon>Dikarya</taxon>
        <taxon>Ascomycota</taxon>
        <taxon>Pezizomycotina</taxon>
        <taxon>Dothideomycetes</taxon>
        <taxon>Pleosporomycetidae</taxon>
        <taxon>Pleosporales</taxon>
        <taxon>Massarineae</taxon>
        <taxon>Periconiaceae</taxon>
        <taxon>Periconia</taxon>
    </lineage>
</organism>
<dbReference type="EMBL" id="KZ805390">
    <property type="protein sequence ID" value="PVH99535.1"/>
    <property type="molecule type" value="Genomic_DNA"/>
</dbReference>
<protein>
    <recommendedName>
        <fullName evidence="3">DUF1330 domain-containing protein</fullName>
    </recommendedName>
</protein>
<gene>
    <name evidence="1" type="ORF">DM02DRAFT_729115</name>
</gene>
<dbReference type="OrthoDB" id="3500395at2759"/>
<evidence type="ECO:0008006" key="3">
    <source>
        <dbReference type="Google" id="ProtNLM"/>
    </source>
</evidence>
<dbReference type="Gene3D" id="3.30.70.100">
    <property type="match status" value="1"/>
</dbReference>
<dbReference type="AlphaFoldDB" id="A0A2V1DNK7"/>
<proteinExistence type="predicted"/>
<name>A0A2V1DNK7_9PLEO</name>
<sequence>MPVYPLNHEVLASLTATRDPSKPVFMLNLWKFREHALYAPEHASLAGAPCSGREAATERYVDAIRPVMPQQSDRYFMASVAGFVAGPIGEKGEEEKWDLVTIVRYETLQGFVDMVSSRKYIEEVEPHRLAGLEDFRLVAMDMIDL</sequence>
<evidence type="ECO:0000313" key="2">
    <source>
        <dbReference type="Proteomes" id="UP000244855"/>
    </source>
</evidence>
<dbReference type="PANTHER" id="PTHR40257:SF1">
    <property type="entry name" value="DUF1330 DOMAIN-CONTAINING PROTEIN"/>
    <property type="match status" value="1"/>
</dbReference>
<accession>A0A2V1DNK7</accession>
<dbReference type="Proteomes" id="UP000244855">
    <property type="component" value="Unassembled WGS sequence"/>
</dbReference>
<reference evidence="1 2" key="1">
    <citation type="journal article" date="2018" name="Sci. Rep.">
        <title>Comparative genomics provides insights into the lifestyle and reveals functional heterogeneity of dark septate endophytic fungi.</title>
        <authorList>
            <person name="Knapp D.G."/>
            <person name="Nemeth J.B."/>
            <person name="Barry K."/>
            <person name="Hainaut M."/>
            <person name="Henrissat B."/>
            <person name="Johnson J."/>
            <person name="Kuo A."/>
            <person name="Lim J.H.P."/>
            <person name="Lipzen A."/>
            <person name="Nolan M."/>
            <person name="Ohm R.A."/>
            <person name="Tamas L."/>
            <person name="Grigoriev I.V."/>
            <person name="Spatafora J.W."/>
            <person name="Nagy L.G."/>
            <person name="Kovacs G.M."/>
        </authorList>
    </citation>
    <scope>NUCLEOTIDE SEQUENCE [LARGE SCALE GENOMIC DNA]</scope>
    <source>
        <strain evidence="1 2">DSE2036</strain>
    </source>
</reference>
<dbReference type="PANTHER" id="PTHR40257">
    <property type="match status" value="1"/>
</dbReference>